<dbReference type="eggNOG" id="ENOG5033DD0">
    <property type="taxonomic scope" value="Bacteria"/>
</dbReference>
<dbReference type="HOGENOM" id="CLU_1675535_0_0_10"/>
<dbReference type="Proteomes" id="UP000007394">
    <property type="component" value="Chromosome"/>
</dbReference>
<reference evidence="1 2" key="1">
    <citation type="journal article" date="2012" name="Front. Microbiol.">
        <title>Complete genome of Ignavibacterium album, a metabolically versatile, flagellated, facultative anaerobe from the phylum Chlorobi.</title>
        <authorList>
            <person name="Liu Z."/>
            <person name="Frigaard N.-U."/>
            <person name="Vogl K."/>
            <person name="Iino T."/>
            <person name="Ohkuma M."/>
            <person name="Overmann J."/>
            <person name="Bryant D.A."/>
        </authorList>
    </citation>
    <scope>NUCLEOTIDE SEQUENCE [LARGE SCALE GENOMIC DNA]</scope>
    <source>
        <strain evidence="2">DSM 19864 / JCM 16511 / NBRC 101810 / Mat9-16</strain>
    </source>
</reference>
<proteinExistence type="predicted"/>
<evidence type="ECO:0000313" key="1">
    <source>
        <dbReference type="EMBL" id="AFH49487.1"/>
    </source>
</evidence>
<protein>
    <submittedName>
        <fullName evidence="1">Uncharacterized protein</fullName>
    </submittedName>
</protein>
<dbReference type="AlphaFoldDB" id="I0AKI0"/>
<organism evidence="1 2">
    <name type="scientific">Ignavibacterium album (strain DSM 19864 / JCM 16511 / NBRC 101810 / Mat9-16)</name>
    <dbReference type="NCBI Taxonomy" id="945713"/>
    <lineage>
        <taxon>Bacteria</taxon>
        <taxon>Pseudomonadati</taxon>
        <taxon>Ignavibacteriota</taxon>
        <taxon>Ignavibacteria</taxon>
        <taxon>Ignavibacteriales</taxon>
        <taxon>Ignavibacteriaceae</taxon>
        <taxon>Ignavibacterium</taxon>
    </lineage>
</organism>
<keyword evidence="2" id="KW-1185">Reference proteome</keyword>
<accession>I0AKI0</accession>
<gene>
    <name evidence="1" type="ordered locus">IALB_1780</name>
</gene>
<sequence length="157" mass="17986">MYPFKYIQRIVLYFLVLFALTAILNSCKDDPLEPDVDHFEAEGLVLYQSGIKVAEIFRGATTDTLQAIVNQTSSHFEVKFYNSNKQELDPPDHTKQPFAWEIQDTSLVGVWQHPGEEGSYEFHLVGKQLGSTQIEFFIMHEGHSDFRSGKFPVKITN</sequence>
<dbReference type="EMBL" id="CP003418">
    <property type="protein sequence ID" value="AFH49487.1"/>
    <property type="molecule type" value="Genomic_DNA"/>
</dbReference>
<dbReference type="KEGG" id="ial:IALB_1780"/>
<dbReference type="RefSeq" id="WP_014560638.1">
    <property type="nucleotide sequence ID" value="NC_017464.1"/>
</dbReference>
<evidence type="ECO:0000313" key="2">
    <source>
        <dbReference type="Proteomes" id="UP000007394"/>
    </source>
</evidence>
<name>I0AKI0_IGNAJ</name>